<dbReference type="PROSITE" id="PS51767">
    <property type="entry name" value="PEPTIDASE_A1"/>
    <property type="match status" value="1"/>
</dbReference>
<evidence type="ECO:0000256" key="5">
    <source>
        <dbReference type="ARBA" id="ARBA00022729"/>
    </source>
</evidence>
<dbReference type="FunFam" id="2.40.70.10:FF:000016">
    <property type="entry name" value="Probable aspartic protease At2g35615"/>
    <property type="match status" value="1"/>
</dbReference>
<reference evidence="11 12" key="1">
    <citation type="journal article" date="2022" name="Nat. Genet.">
        <title>Improved pea reference genome and pan-genome highlight genomic features and evolutionary characteristics.</title>
        <authorList>
            <person name="Yang T."/>
            <person name="Liu R."/>
            <person name="Luo Y."/>
            <person name="Hu S."/>
            <person name="Wang D."/>
            <person name="Wang C."/>
            <person name="Pandey M.K."/>
            <person name="Ge S."/>
            <person name="Xu Q."/>
            <person name="Li N."/>
            <person name="Li G."/>
            <person name="Huang Y."/>
            <person name="Saxena R.K."/>
            <person name="Ji Y."/>
            <person name="Li M."/>
            <person name="Yan X."/>
            <person name="He Y."/>
            <person name="Liu Y."/>
            <person name="Wang X."/>
            <person name="Xiang C."/>
            <person name="Varshney R.K."/>
            <person name="Ding H."/>
            <person name="Gao S."/>
            <person name="Zong X."/>
        </authorList>
    </citation>
    <scope>NUCLEOTIDE SEQUENCE [LARGE SCALE GENOMIC DNA]</scope>
    <source>
        <strain evidence="11 12">cv. Zhongwan 6</strain>
    </source>
</reference>
<evidence type="ECO:0000313" key="11">
    <source>
        <dbReference type="EMBL" id="KAI5428752.1"/>
    </source>
</evidence>
<dbReference type="InterPro" id="IPR051708">
    <property type="entry name" value="Plant_Aspart_Prot_A1"/>
</dbReference>
<dbReference type="Gene3D" id="2.40.70.10">
    <property type="entry name" value="Acid Proteases"/>
    <property type="match status" value="2"/>
</dbReference>
<feature type="chain" id="PRO_5039500104" description="Peptidase A1 domain-containing protein" evidence="9">
    <location>
        <begin position="25"/>
        <end position="441"/>
    </location>
</feature>
<evidence type="ECO:0000256" key="4">
    <source>
        <dbReference type="ARBA" id="ARBA00022670"/>
    </source>
</evidence>
<gene>
    <name evidence="11" type="ORF">KIW84_033667</name>
</gene>
<keyword evidence="8" id="KW-0325">Glycoprotein</keyword>
<dbReference type="InterPro" id="IPR001969">
    <property type="entry name" value="Aspartic_peptidase_AS"/>
</dbReference>
<protein>
    <recommendedName>
        <fullName evidence="10">Peptidase A1 domain-containing protein</fullName>
    </recommendedName>
</protein>
<sequence>MSLHNFQILFFFCLLSFVVSLSHALNNGFSVELIHRDSEKSPFFQPNQNKYQNIINAARRSINRVNHFSKNAVKDTPQSTILPDGGEYLMTYSVGTPPFKLVGIADTGSDIAWLQCEPCETCFNQTTPKFNPAKSSTYKNIPCSSDVCQSVRDSKCDGKNNCEYTITYGDRSHSEGDLSVDTLTLESTTGVSVSFPKTVIGCGTDNTVSFNGRSSGIVGLGGGPVSFITQLGSSIGGKFSYCLPPSSLTSGSSSVTSKLNFGDAAIVSGTGVVSTPIITKNPEVFYFLTLESFSVGSKRVKFASSSSTNAVGEGGEGNIIIDSGTTLTLLPSDIYSDVESEVAKVVKLERVDDPNNLFSLCYTLTSEEPEFPIITAHFEGADVVLQPISTFVQISDGIACFAFQSTQDISIFGNLAQQNLLVGYDLEAKKVSFKPTDCSKE</sequence>
<dbReference type="GO" id="GO:0004190">
    <property type="term" value="F:aspartic-type endopeptidase activity"/>
    <property type="evidence" value="ECO:0007669"/>
    <property type="project" value="UniProtKB-KW"/>
</dbReference>
<dbReference type="CDD" id="cd05476">
    <property type="entry name" value="pepsin_A_like_plant"/>
    <property type="match status" value="1"/>
</dbReference>
<keyword evidence="7" id="KW-0378">Hydrolase</keyword>
<evidence type="ECO:0000256" key="3">
    <source>
        <dbReference type="ARBA" id="ARBA00022525"/>
    </source>
</evidence>
<evidence type="ECO:0000256" key="6">
    <source>
        <dbReference type="ARBA" id="ARBA00022750"/>
    </source>
</evidence>
<dbReference type="InterPro" id="IPR033121">
    <property type="entry name" value="PEPTIDASE_A1"/>
</dbReference>
<evidence type="ECO:0000256" key="2">
    <source>
        <dbReference type="ARBA" id="ARBA00007447"/>
    </source>
</evidence>
<evidence type="ECO:0000256" key="1">
    <source>
        <dbReference type="ARBA" id="ARBA00004613"/>
    </source>
</evidence>
<dbReference type="InterPro" id="IPR032799">
    <property type="entry name" value="TAXi_C"/>
</dbReference>
<comment type="caution">
    <text evidence="11">The sequence shown here is derived from an EMBL/GenBank/DDBJ whole genome shotgun (WGS) entry which is preliminary data.</text>
</comment>
<dbReference type="InterPro" id="IPR021109">
    <property type="entry name" value="Peptidase_aspartic_dom_sf"/>
</dbReference>
<evidence type="ECO:0000313" key="12">
    <source>
        <dbReference type="Proteomes" id="UP001058974"/>
    </source>
</evidence>
<dbReference type="PROSITE" id="PS00141">
    <property type="entry name" value="ASP_PROTEASE"/>
    <property type="match status" value="1"/>
</dbReference>
<keyword evidence="3" id="KW-0964">Secreted</keyword>
<dbReference type="InterPro" id="IPR032861">
    <property type="entry name" value="TAXi_N"/>
</dbReference>
<dbReference type="Pfam" id="PF14543">
    <property type="entry name" value="TAXi_N"/>
    <property type="match status" value="1"/>
</dbReference>
<dbReference type="Gramene" id="Psat03G0366700-T1">
    <property type="protein sequence ID" value="KAI5428752.1"/>
    <property type="gene ID" value="KIW84_033667"/>
</dbReference>
<keyword evidence="4" id="KW-0645">Protease</keyword>
<evidence type="ECO:0000256" key="8">
    <source>
        <dbReference type="ARBA" id="ARBA00023180"/>
    </source>
</evidence>
<dbReference type="Gramene" id="Psat3g110680.1">
    <property type="protein sequence ID" value="Psat3g110680.1.cds1"/>
    <property type="gene ID" value="Psat3g110680"/>
</dbReference>
<organism evidence="11 12">
    <name type="scientific">Pisum sativum</name>
    <name type="common">Garden pea</name>
    <name type="synonym">Lathyrus oleraceus</name>
    <dbReference type="NCBI Taxonomy" id="3888"/>
    <lineage>
        <taxon>Eukaryota</taxon>
        <taxon>Viridiplantae</taxon>
        <taxon>Streptophyta</taxon>
        <taxon>Embryophyta</taxon>
        <taxon>Tracheophyta</taxon>
        <taxon>Spermatophyta</taxon>
        <taxon>Magnoliopsida</taxon>
        <taxon>eudicotyledons</taxon>
        <taxon>Gunneridae</taxon>
        <taxon>Pentapetalae</taxon>
        <taxon>rosids</taxon>
        <taxon>fabids</taxon>
        <taxon>Fabales</taxon>
        <taxon>Fabaceae</taxon>
        <taxon>Papilionoideae</taxon>
        <taxon>50 kb inversion clade</taxon>
        <taxon>NPAAA clade</taxon>
        <taxon>Hologalegina</taxon>
        <taxon>IRL clade</taxon>
        <taxon>Fabeae</taxon>
        <taxon>Lathyrus</taxon>
    </lineage>
</organism>
<keyword evidence="12" id="KW-1185">Reference proteome</keyword>
<keyword evidence="5 9" id="KW-0732">Signal</keyword>
<dbReference type="SUPFAM" id="SSF50630">
    <property type="entry name" value="Acid proteases"/>
    <property type="match status" value="1"/>
</dbReference>
<evidence type="ECO:0000256" key="7">
    <source>
        <dbReference type="ARBA" id="ARBA00022801"/>
    </source>
</evidence>
<dbReference type="EMBL" id="JAMSHJ010000003">
    <property type="protein sequence ID" value="KAI5428752.1"/>
    <property type="molecule type" value="Genomic_DNA"/>
</dbReference>
<comment type="similarity">
    <text evidence="2">Belongs to the peptidase A1 family.</text>
</comment>
<dbReference type="FunFam" id="2.40.70.10:FF:000050">
    <property type="entry name" value="Aspartic proteinase CDR1"/>
    <property type="match status" value="1"/>
</dbReference>
<dbReference type="GO" id="GO:0006508">
    <property type="term" value="P:proteolysis"/>
    <property type="evidence" value="ECO:0007669"/>
    <property type="project" value="UniProtKB-KW"/>
</dbReference>
<dbReference type="OrthoDB" id="2747330at2759"/>
<comment type="subcellular location">
    <subcellularLocation>
        <location evidence="1">Secreted</location>
    </subcellularLocation>
</comment>
<dbReference type="PANTHER" id="PTHR47967">
    <property type="entry name" value="OS07G0603500 PROTEIN-RELATED"/>
    <property type="match status" value="1"/>
</dbReference>
<dbReference type="GO" id="GO:0005576">
    <property type="term" value="C:extracellular region"/>
    <property type="evidence" value="ECO:0007669"/>
    <property type="project" value="UniProtKB-SubCell"/>
</dbReference>
<dbReference type="Proteomes" id="UP001058974">
    <property type="component" value="Chromosome 3"/>
</dbReference>
<proteinExistence type="inferred from homology"/>
<evidence type="ECO:0000256" key="9">
    <source>
        <dbReference type="SAM" id="SignalP"/>
    </source>
</evidence>
<dbReference type="Pfam" id="PF14541">
    <property type="entry name" value="TAXi_C"/>
    <property type="match status" value="1"/>
</dbReference>
<dbReference type="PANTHER" id="PTHR47967:SF66">
    <property type="entry name" value="ASPARTIC PROTEINASE CDR1-RELATED"/>
    <property type="match status" value="1"/>
</dbReference>
<accession>A0A9D5AYA5</accession>
<name>A0A9D5AYA5_PEA</name>
<dbReference type="InterPro" id="IPR034161">
    <property type="entry name" value="Pepsin-like_plant"/>
</dbReference>
<keyword evidence="6" id="KW-0064">Aspartyl protease</keyword>
<feature type="signal peptide" evidence="9">
    <location>
        <begin position="1"/>
        <end position="24"/>
    </location>
</feature>
<feature type="domain" description="Peptidase A1" evidence="10">
    <location>
        <begin position="88"/>
        <end position="434"/>
    </location>
</feature>
<evidence type="ECO:0000259" key="10">
    <source>
        <dbReference type="PROSITE" id="PS51767"/>
    </source>
</evidence>
<dbReference type="AlphaFoldDB" id="A0A9D5AYA5"/>